<keyword evidence="7" id="KW-0325">Glycoprotein</keyword>
<evidence type="ECO:0000256" key="2">
    <source>
        <dbReference type="ARBA" id="ARBA00022692"/>
    </source>
</evidence>
<dbReference type="Pfam" id="PF01094">
    <property type="entry name" value="ANF_receptor"/>
    <property type="match status" value="1"/>
</dbReference>
<dbReference type="InterPro" id="IPR002602">
    <property type="entry name" value="DB"/>
</dbReference>
<dbReference type="InterPro" id="IPR028082">
    <property type="entry name" value="Peripla_BP_I"/>
</dbReference>
<name>A0A2A2L0H5_9BILA</name>
<dbReference type="STRING" id="2018661.A0A2A2L0H5"/>
<keyword evidence="2" id="KW-0812">Transmembrane</keyword>
<evidence type="ECO:0000256" key="7">
    <source>
        <dbReference type="ARBA" id="ARBA00023180"/>
    </source>
</evidence>
<dbReference type="InterPro" id="IPR001828">
    <property type="entry name" value="ANF_lig-bd_rcpt"/>
</dbReference>
<keyword evidence="3" id="KW-0732">Signal</keyword>
<dbReference type="Proteomes" id="UP000218231">
    <property type="component" value="Unassembled WGS sequence"/>
</dbReference>
<evidence type="ECO:0000259" key="9">
    <source>
        <dbReference type="Pfam" id="PF01682"/>
    </source>
</evidence>
<dbReference type="SUPFAM" id="SSF53822">
    <property type="entry name" value="Periplasmic binding protein-like I"/>
    <property type="match status" value="1"/>
</dbReference>
<dbReference type="CDD" id="cd06352">
    <property type="entry name" value="PBP1_NPR_GC-like"/>
    <property type="match status" value="1"/>
</dbReference>
<feature type="domain" description="Receptor ligand binding region" evidence="8">
    <location>
        <begin position="125"/>
        <end position="479"/>
    </location>
</feature>
<sequence>MCGYGPSCGYAPRPAPDPNKAFYECCLDRQVPDACLNKCNFQSYNKDALSRMYFKQDACPMEAMTTLQFCAAQGRDHTECCARNGVTTTLAGTKCLLFCDQRLVGLICASNESTSISQFVGWNAVAPAVDMAWTKIVQEGLLPQYTNMSMEMSINDCSVAFSSGALIEFIKRDFDIVLGPACTGAMQLAGTVAKVYDFPVIYWGPPYNSVLLNQFEYPTVLTTSPCILNSAQAVLRLLNRYQWTDIALVYYVSRSDDIPRCSLIANDIEDQVNGAQNTTIVYRRQLTNITNSTFRNMMVSIKEVTRVVIICVEGDSALREFLIAATQEGMDSEEYVYISIEGRRGGTFRNVWNDPTIIQLDGREDLALRGARRLLSMDFQSLNDTDGFFSEVEDRLKLPPYNCAKNCTISRESSQAALLADAMMLYAYALNKSAAAGIPNPTGSQLADNARVTFQGFTGQVVINSNGTRNPIYVIYCLDQNDQSQAVLRITNILDNSTASTIVELQPDSIFWANRGGVKPLNKPKCGYGG</sequence>
<gene>
    <name evidence="10" type="ORF">WR25_07922</name>
</gene>
<evidence type="ECO:0000256" key="6">
    <source>
        <dbReference type="ARBA" id="ARBA00023170"/>
    </source>
</evidence>
<evidence type="ECO:0000256" key="5">
    <source>
        <dbReference type="ARBA" id="ARBA00023136"/>
    </source>
</evidence>
<dbReference type="PRINTS" id="PR00255">
    <property type="entry name" value="NATPEPTIDER"/>
</dbReference>
<feature type="domain" description="Domain of unknown function DB" evidence="9">
    <location>
        <begin position="25"/>
        <end position="102"/>
    </location>
</feature>
<dbReference type="PANTHER" id="PTHR46705:SF6">
    <property type="entry name" value="DOMAIN OF UNKNOWN FUNCTION DB DOMAIN-CONTAINING PROTEIN"/>
    <property type="match status" value="1"/>
</dbReference>
<organism evidence="10 11">
    <name type="scientific">Diploscapter pachys</name>
    <dbReference type="NCBI Taxonomy" id="2018661"/>
    <lineage>
        <taxon>Eukaryota</taxon>
        <taxon>Metazoa</taxon>
        <taxon>Ecdysozoa</taxon>
        <taxon>Nematoda</taxon>
        <taxon>Chromadorea</taxon>
        <taxon>Rhabditida</taxon>
        <taxon>Rhabditina</taxon>
        <taxon>Rhabditomorpha</taxon>
        <taxon>Rhabditoidea</taxon>
        <taxon>Rhabditidae</taxon>
        <taxon>Diploscapter</taxon>
    </lineage>
</organism>
<accession>A0A2A2L0H5</accession>
<keyword evidence="5" id="KW-0472">Membrane</keyword>
<protein>
    <recommendedName>
        <fullName evidence="12">Receptor ligand binding region domain-containing protein</fullName>
    </recommendedName>
</protein>
<evidence type="ECO:0000256" key="3">
    <source>
        <dbReference type="ARBA" id="ARBA00022729"/>
    </source>
</evidence>
<keyword evidence="11" id="KW-1185">Reference proteome</keyword>
<evidence type="ECO:0000256" key="4">
    <source>
        <dbReference type="ARBA" id="ARBA00022989"/>
    </source>
</evidence>
<evidence type="ECO:0000256" key="1">
    <source>
        <dbReference type="ARBA" id="ARBA00004479"/>
    </source>
</evidence>
<dbReference type="AlphaFoldDB" id="A0A2A2L0H5"/>
<reference evidence="10 11" key="1">
    <citation type="journal article" date="2017" name="Curr. Biol.">
        <title>Genome architecture and evolution of a unichromosomal asexual nematode.</title>
        <authorList>
            <person name="Fradin H."/>
            <person name="Zegar C."/>
            <person name="Gutwein M."/>
            <person name="Lucas J."/>
            <person name="Kovtun M."/>
            <person name="Corcoran D."/>
            <person name="Baugh L.R."/>
            <person name="Kiontke K."/>
            <person name="Gunsalus K."/>
            <person name="Fitch D.H."/>
            <person name="Piano F."/>
        </authorList>
    </citation>
    <scope>NUCLEOTIDE SEQUENCE [LARGE SCALE GENOMIC DNA]</scope>
    <source>
        <strain evidence="10">PF1309</strain>
    </source>
</reference>
<dbReference type="OrthoDB" id="5867643at2759"/>
<dbReference type="InterPro" id="IPR001170">
    <property type="entry name" value="ANPR/GUC"/>
</dbReference>
<dbReference type="Gene3D" id="3.40.50.2300">
    <property type="match status" value="2"/>
</dbReference>
<comment type="caution">
    <text evidence="10">The sequence shown here is derived from an EMBL/GenBank/DDBJ whole genome shotgun (WGS) entry which is preliminary data.</text>
</comment>
<evidence type="ECO:0000259" key="8">
    <source>
        <dbReference type="Pfam" id="PF01094"/>
    </source>
</evidence>
<keyword evidence="4" id="KW-1133">Transmembrane helix</keyword>
<keyword evidence="6" id="KW-0675">Receptor</keyword>
<dbReference type="Pfam" id="PF01682">
    <property type="entry name" value="DB"/>
    <property type="match status" value="1"/>
</dbReference>
<dbReference type="EMBL" id="LIAE01007370">
    <property type="protein sequence ID" value="PAV79766.1"/>
    <property type="molecule type" value="Genomic_DNA"/>
</dbReference>
<dbReference type="PANTHER" id="PTHR46705">
    <property type="entry name" value="PROTEIN CBG09805"/>
    <property type="match status" value="1"/>
</dbReference>
<evidence type="ECO:0000313" key="11">
    <source>
        <dbReference type="Proteomes" id="UP000218231"/>
    </source>
</evidence>
<comment type="subcellular location">
    <subcellularLocation>
        <location evidence="1">Membrane</location>
        <topology evidence="1">Single-pass type I membrane protein</topology>
    </subcellularLocation>
</comment>
<dbReference type="GO" id="GO:0016020">
    <property type="term" value="C:membrane"/>
    <property type="evidence" value="ECO:0007669"/>
    <property type="project" value="UniProtKB-SubCell"/>
</dbReference>
<evidence type="ECO:0000313" key="10">
    <source>
        <dbReference type="EMBL" id="PAV79766.1"/>
    </source>
</evidence>
<evidence type="ECO:0008006" key="12">
    <source>
        <dbReference type="Google" id="ProtNLM"/>
    </source>
</evidence>
<proteinExistence type="predicted"/>